<dbReference type="EMBL" id="JAYKXP010000014">
    <property type="protein sequence ID" value="KAK7051041.1"/>
    <property type="molecule type" value="Genomic_DNA"/>
</dbReference>
<organism evidence="2 3">
    <name type="scientific">Paramarasmius palmivorus</name>
    <dbReference type="NCBI Taxonomy" id="297713"/>
    <lineage>
        <taxon>Eukaryota</taxon>
        <taxon>Fungi</taxon>
        <taxon>Dikarya</taxon>
        <taxon>Basidiomycota</taxon>
        <taxon>Agaricomycotina</taxon>
        <taxon>Agaricomycetes</taxon>
        <taxon>Agaricomycetidae</taxon>
        <taxon>Agaricales</taxon>
        <taxon>Marasmiineae</taxon>
        <taxon>Marasmiaceae</taxon>
        <taxon>Paramarasmius</taxon>
    </lineage>
</organism>
<evidence type="ECO:0000313" key="3">
    <source>
        <dbReference type="Proteomes" id="UP001383192"/>
    </source>
</evidence>
<keyword evidence="1" id="KW-1133">Transmembrane helix</keyword>
<reference evidence="2 3" key="1">
    <citation type="submission" date="2024-01" db="EMBL/GenBank/DDBJ databases">
        <title>A draft genome for a cacao thread blight-causing isolate of Paramarasmius palmivorus.</title>
        <authorList>
            <person name="Baruah I.K."/>
            <person name="Bukari Y."/>
            <person name="Amoako-Attah I."/>
            <person name="Meinhardt L.W."/>
            <person name="Bailey B.A."/>
            <person name="Cohen S.P."/>
        </authorList>
    </citation>
    <scope>NUCLEOTIDE SEQUENCE [LARGE SCALE GENOMIC DNA]</scope>
    <source>
        <strain evidence="2 3">GH-12</strain>
    </source>
</reference>
<comment type="caution">
    <text evidence="2">The sequence shown here is derived from an EMBL/GenBank/DDBJ whole genome shotgun (WGS) entry which is preliminary data.</text>
</comment>
<keyword evidence="1" id="KW-0812">Transmembrane</keyword>
<evidence type="ECO:0000256" key="1">
    <source>
        <dbReference type="SAM" id="Phobius"/>
    </source>
</evidence>
<feature type="transmembrane region" description="Helical" evidence="1">
    <location>
        <begin position="95"/>
        <end position="117"/>
    </location>
</feature>
<protein>
    <submittedName>
        <fullName evidence="2">Uncharacterized protein</fullName>
    </submittedName>
</protein>
<evidence type="ECO:0000313" key="2">
    <source>
        <dbReference type="EMBL" id="KAK7051041.1"/>
    </source>
</evidence>
<gene>
    <name evidence="2" type="ORF">VNI00_005153</name>
</gene>
<sequence>MSTTTASEAGTHGSDASLLGSYVAAGTLGMFIWDLVIHLEEERKLFLKQKISLPIVFYFWCSTMIVTVTSIMVSTSILLLFCVRAFYMGRKRVTAALSLSFFLIVGICATQIFYGVIEEDALSRSIHCNCTTPPGRPDTMTIQAAILLWLSNNIAVFVAIAVRLVPDHSRGDVHEWKKLAIIRYTLRGDHLPEFSRTLWLGFQRYTL</sequence>
<feature type="transmembrane region" description="Helical" evidence="1">
    <location>
        <begin position="16"/>
        <end position="37"/>
    </location>
</feature>
<keyword evidence="3" id="KW-1185">Reference proteome</keyword>
<dbReference type="Proteomes" id="UP001383192">
    <property type="component" value="Unassembled WGS sequence"/>
</dbReference>
<feature type="transmembrane region" description="Helical" evidence="1">
    <location>
        <begin position="142"/>
        <end position="165"/>
    </location>
</feature>
<accession>A0AAW0DEN9</accession>
<name>A0AAW0DEN9_9AGAR</name>
<dbReference type="AlphaFoldDB" id="A0AAW0DEN9"/>
<feature type="transmembrane region" description="Helical" evidence="1">
    <location>
        <begin position="57"/>
        <end position="83"/>
    </location>
</feature>
<keyword evidence="1" id="KW-0472">Membrane</keyword>
<proteinExistence type="predicted"/>